<protein>
    <recommendedName>
        <fullName evidence="6">HVA22-like protein</fullName>
    </recommendedName>
</protein>
<keyword evidence="3 6" id="KW-0812">Transmembrane</keyword>
<gene>
    <name evidence="7" type="ORF">CSSPTR1EN2_LOCUS5568</name>
</gene>
<dbReference type="Proteomes" id="UP001497512">
    <property type="component" value="Chromosome 13"/>
</dbReference>
<evidence type="ECO:0000256" key="1">
    <source>
        <dbReference type="ARBA" id="ARBA00004141"/>
    </source>
</evidence>
<dbReference type="EMBL" id="OZ019905">
    <property type="protein sequence ID" value="CAK9200760.1"/>
    <property type="molecule type" value="Genomic_DNA"/>
</dbReference>
<feature type="transmembrane region" description="Helical" evidence="6">
    <location>
        <begin position="12"/>
        <end position="32"/>
    </location>
</feature>
<evidence type="ECO:0000256" key="6">
    <source>
        <dbReference type="RuleBase" id="RU362006"/>
    </source>
</evidence>
<evidence type="ECO:0000256" key="2">
    <source>
        <dbReference type="ARBA" id="ARBA00008573"/>
    </source>
</evidence>
<evidence type="ECO:0000256" key="5">
    <source>
        <dbReference type="ARBA" id="ARBA00023136"/>
    </source>
</evidence>
<evidence type="ECO:0000313" key="7">
    <source>
        <dbReference type="EMBL" id="CAK9200760.1"/>
    </source>
</evidence>
<keyword evidence="5 6" id="KW-0472">Membrane</keyword>
<sequence length="164" mass="18559">MGWFWSLALRINGLAGPVVMLLYPLYASIIAIESPFKEDDQQWLTYWVLYSFITLLELGAGPVFAWIPLWSTIKLATAAWLVLPQFRGATIIYEHYVRPYFYKSAANVVDKKQQLTDSQRKFLSSMSPQARASVADFIDNNGLDAFDKLIAAANAESTKRRAES</sequence>
<name>A0ABP0TNU4_9BRYO</name>
<comment type="similarity">
    <text evidence="2 6">Belongs to the DP1 family.</text>
</comment>
<evidence type="ECO:0000313" key="8">
    <source>
        <dbReference type="Proteomes" id="UP001497512"/>
    </source>
</evidence>
<proteinExistence type="inferred from homology"/>
<accession>A0ABP0TNU4</accession>
<dbReference type="PANTHER" id="PTHR12300:SF161">
    <property type="entry name" value="RECEPTOR EXPRESSION-ENHANCING PROTEIN"/>
    <property type="match status" value="1"/>
</dbReference>
<dbReference type="PANTHER" id="PTHR12300">
    <property type="entry name" value="HVA22-LIKE PROTEINS"/>
    <property type="match status" value="1"/>
</dbReference>
<dbReference type="Pfam" id="PF03134">
    <property type="entry name" value="TB2_DP1_HVA22"/>
    <property type="match status" value="1"/>
</dbReference>
<dbReference type="InterPro" id="IPR004345">
    <property type="entry name" value="TB2_DP1_HVA22"/>
</dbReference>
<keyword evidence="4 6" id="KW-1133">Transmembrane helix</keyword>
<feature type="transmembrane region" description="Helical" evidence="6">
    <location>
        <begin position="44"/>
        <end position="67"/>
    </location>
</feature>
<reference evidence="7" key="1">
    <citation type="submission" date="2024-02" db="EMBL/GenBank/DDBJ databases">
        <authorList>
            <consortium name="ELIXIR-Norway"/>
            <consortium name="Elixir Norway"/>
        </authorList>
    </citation>
    <scope>NUCLEOTIDE SEQUENCE</scope>
</reference>
<comment type="subcellular location">
    <subcellularLocation>
        <location evidence="1 6">Membrane</location>
        <topology evidence="1 6">Multi-pass membrane protein</topology>
    </subcellularLocation>
</comment>
<evidence type="ECO:0000256" key="4">
    <source>
        <dbReference type="ARBA" id="ARBA00022989"/>
    </source>
</evidence>
<keyword evidence="8" id="KW-1185">Reference proteome</keyword>
<evidence type="ECO:0000256" key="3">
    <source>
        <dbReference type="ARBA" id="ARBA00022692"/>
    </source>
</evidence>
<organism evidence="7 8">
    <name type="scientific">Sphagnum troendelagicum</name>
    <dbReference type="NCBI Taxonomy" id="128251"/>
    <lineage>
        <taxon>Eukaryota</taxon>
        <taxon>Viridiplantae</taxon>
        <taxon>Streptophyta</taxon>
        <taxon>Embryophyta</taxon>
        <taxon>Bryophyta</taxon>
        <taxon>Sphagnophytina</taxon>
        <taxon>Sphagnopsida</taxon>
        <taxon>Sphagnales</taxon>
        <taxon>Sphagnaceae</taxon>
        <taxon>Sphagnum</taxon>
    </lineage>
</organism>